<organism evidence="2 3">
    <name type="scientific">Terribacillus saccharophilus</name>
    <dbReference type="NCBI Taxonomy" id="361277"/>
    <lineage>
        <taxon>Bacteria</taxon>
        <taxon>Bacillati</taxon>
        <taxon>Bacillota</taxon>
        <taxon>Bacilli</taxon>
        <taxon>Bacillales</taxon>
        <taxon>Bacillaceae</taxon>
        <taxon>Terribacillus</taxon>
    </lineage>
</organism>
<dbReference type="InterPro" id="IPR050908">
    <property type="entry name" value="SmbC-like"/>
</dbReference>
<dbReference type="InterPro" id="IPR011256">
    <property type="entry name" value="Reg_factor_effector_dom_sf"/>
</dbReference>
<reference evidence="2 3" key="1">
    <citation type="submission" date="2017-07" db="EMBL/GenBank/DDBJ databases">
        <title>Isolation and whole genome analysis of endospore-forming bacteria from heroin.</title>
        <authorList>
            <person name="Kalinowski J."/>
            <person name="Ahrens B."/>
            <person name="Al-Dilaimi A."/>
            <person name="Winkler A."/>
            <person name="Wibberg D."/>
            <person name="Schleenbecker U."/>
            <person name="Ruckert C."/>
            <person name="Wolfel R."/>
            <person name="Grass G."/>
        </authorList>
    </citation>
    <scope>NUCLEOTIDE SEQUENCE [LARGE SCALE GENOMIC DNA]</scope>
    <source>
        <strain evidence="2 3">7509</strain>
    </source>
</reference>
<gene>
    <name evidence="2" type="ORF">CHI12_01075</name>
</gene>
<dbReference type="PANTHER" id="PTHR40055">
    <property type="entry name" value="TRANSCRIPTIONAL REGULATOR YGIV-RELATED"/>
    <property type="match status" value="1"/>
</dbReference>
<dbReference type="InterPro" id="IPR029442">
    <property type="entry name" value="GyrI-like"/>
</dbReference>
<evidence type="ECO:0000259" key="1">
    <source>
        <dbReference type="SMART" id="SM00871"/>
    </source>
</evidence>
<dbReference type="AlphaFoldDB" id="A0A268HIB5"/>
<dbReference type="SMART" id="SM00871">
    <property type="entry name" value="AraC_E_bind"/>
    <property type="match status" value="1"/>
</dbReference>
<evidence type="ECO:0000313" key="2">
    <source>
        <dbReference type="EMBL" id="PAE09580.1"/>
    </source>
</evidence>
<name>A0A268HIB5_9BACI</name>
<feature type="domain" description="AraC effector-binding" evidence="1">
    <location>
        <begin position="1"/>
        <end position="148"/>
    </location>
</feature>
<dbReference type="SUPFAM" id="SSF55136">
    <property type="entry name" value="Probable bacterial effector-binding domain"/>
    <property type="match status" value="1"/>
</dbReference>
<dbReference type="RefSeq" id="WP_095268349.1">
    <property type="nucleotide sequence ID" value="NZ_NPBH01000003.1"/>
</dbReference>
<dbReference type="PANTHER" id="PTHR40055:SF1">
    <property type="entry name" value="TRANSCRIPTIONAL REGULATOR YGIV-RELATED"/>
    <property type="match status" value="1"/>
</dbReference>
<comment type="caution">
    <text evidence="2">The sequence shown here is derived from an EMBL/GenBank/DDBJ whole genome shotgun (WGS) entry which is preliminary data.</text>
</comment>
<sequence>MKVKIETIPTYPIAYFRRVGPYGAANYQTMQELKEWAAANKLLDDTSIIFGISQDNVETTDPQECRYDAALVVPADFQNDVVLIGELTGGKYISFTVPHTVEAMQQAWGDIFLEISKLGYELDSRPTFERFTASMLKEHYCEICIPIK</sequence>
<protein>
    <submittedName>
        <fullName evidence="2">DNA gyrase inhibitor</fullName>
    </submittedName>
</protein>
<accession>A0A268HIB5</accession>
<proteinExistence type="predicted"/>
<evidence type="ECO:0000313" key="3">
    <source>
        <dbReference type="Proteomes" id="UP000216475"/>
    </source>
</evidence>
<dbReference type="Proteomes" id="UP000216475">
    <property type="component" value="Unassembled WGS sequence"/>
</dbReference>
<dbReference type="Pfam" id="PF06445">
    <property type="entry name" value="GyrI-like"/>
    <property type="match status" value="1"/>
</dbReference>
<dbReference type="EMBL" id="NPBH01000003">
    <property type="protein sequence ID" value="PAE09580.1"/>
    <property type="molecule type" value="Genomic_DNA"/>
</dbReference>
<dbReference type="InterPro" id="IPR010499">
    <property type="entry name" value="AraC_E-bd"/>
</dbReference>
<dbReference type="Gene3D" id="3.20.80.10">
    <property type="entry name" value="Regulatory factor, effector binding domain"/>
    <property type="match status" value="1"/>
</dbReference>